<keyword evidence="6" id="KW-0539">Nucleus</keyword>
<dbReference type="SMART" id="SM00536">
    <property type="entry name" value="AXH"/>
    <property type="match status" value="1"/>
</dbReference>
<dbReference type="STRING" id="6182.A0A4Z2DCM6"/>
<evidence type="ECO:0000256" key="2">
    <source>
        <dbReference type="ARBA" id="ARBA00022491"/>
    </source>
</evidence>
<dbReference type="GO" id="GO:0005634">
    <property type="term" value="C:nucleus"/>
    <property type="evidence" value="ECO:0007669"/>
    <property type="project" value="UniProtKB-SubCell"/>
</dbReference>
<dbReference type="InterPro" id="IPR036096">
    <property type="entry name" value="Ataxin_AXH_dom_sf"/>
</dbReference>
<dbReference type="PROSITE" id="PS51148">
    <property type="entry name" value="AXH"/>
    <property type="match status" value="1"/>
</dbReference>
<dbReference type="EMBL" id="SKCS01000180">
    <property type="protein sequence ID" value="TNN14262.1"/>
    <property type="molecule type" value="Genomic_DNA"/>
</dbReference>
<dbReference type="InterPro" id="IPR003652">
    <property type="entry name" value="Ataxin_AXH_dom"/>
</dbReference>
<reference evidence="8 9" key="1">
    <citation type="submission" date="2019-03" db="EMBL/GenBank/DDBJ databases">
        <title>An improved genome assembly of the fluke Schistosoma japonicum.</title>
        <authorList>
            <person name="Hu W."/>
            <person name="Luo F."/>
            <person name="Yin M."/>
            <person name="Mo X."/>
            <person name="Sun C."/>
            <person name="Wu Q."/>
            <person name="Zhu B."/>
            <person name="Xiang M."/>
            <person name="Wang J."/>
            <person name="Wang Y."/>
            <person name="Zhang T."/>
            <person name="Xu B."/>
            <person name="Zheng H."/>
            <person name="Feng Z."/>
        </authorList>
    </citation>
    <scope>NUCLEOTIDE SEQUENCE [LARGE SCALE GENOMIC DNA]</scope>
    <source>
        <strain evidence="8">HuSjv2</strain>
        <tissue evidence="8">Worms</tissue>
    </source>
</reference>
<dbReference type="OrthoDB" id="10000452at2759"/>
<dbReference type="GO" id="GO:0006355">
    <property type="term" value="P:regulation of DNA-templated transcription"/>
    <property type="evidence" value="ECO:0007669"/>
    <property type="project" value="InterPro"/>
</dbReference>
<dbReference type="InterPro" id="IPR043404">
    <property type="entry name" value="ATAXIN1-like"/>
</dbReference>
<name>A0A4Z2DCM6_SCHJA</name>
<gene>
    <name evidence="8" type="ORF">EWB00_002471</name>
</gene>
<evidence type="ECO:0000256" key="6">
    <source>
        <dbReference type="ARBA" id="ARBA00023242"/>
    </source>
</evidence>
<evidence type="ECO:0000256" key="5">
    <source>
        <dbReference type="ARBA" id="ARBA00023163"/>
    </source>
</evidence>
<dbReference type="PANTHER" id="PTHR13392">
    <property type="entry name" value="ATAXIN 1"/>
    <property type="match status" value="1"/>
</dbReference>
<proteinExistence type="predicted"/>
<accession>A0A4Z2DCM6</accession>
<dbReference type="AlphaFoldDB" id="A0A4Z2DCM6"/>
<evidence type="ECO:0000313" key="9">
    <source>
        <dbReference type="Proteomes" id="UP000311919"/>
    </source>
</evidence>
<keyword evidence="2" id="KW-0678">Repressor</keyword>
<keyword evidence="4" id="KW-0238">DNA-binding</keyword>
<evidence type="ECO:0000313" key="8">
    <source>
        <dbReference type="EMBL" id="TNN14262.1"/>
    </source>
</evidence>
<dbReference type="Proteomes" id="UP000311919">
    <property type="component" value="Unassembled WGS sequence"/>
</dbReference>
<sequence length="677" mass="77405">MHSSACQNMTIPNPKELFSFSVENDNAYLNNSACIKQTDKITQIHQDNEMSFTNLSQNPNNCTNNYLKSDYCPNQYDNTLYTNLKVTNTPTSANDILSLLSSVPPSSTSFATALPFPSSSLLWLNCLSELFSENPRELTTSSFIYKTLTNLLCGKPVSHIISDDNESILNTLNNYHNVTNIQNQSKGHSYLHDKFYSCHDESKNCALATGLSKISENTTYAPSDISLHKLWNDDKALNYNSQISNICNMNCKTNRERHHVDSNYTPSFLPPHIFPFFNSFIKNKLIEENAKELNCSDDKKCSIRLKKMSTTDHLQYNLTRNSDNLLNTKSTTHVSDTPLTFNDGKSPYLNGPRNTEHLKPKNKCNLNKYVRLINGDIKVKEDLSVSDFIASAIKYEDFNKSTCDNGELIETLASTNNLEICWVKLFQIKRNLNTPNSLSEVTFIHSSKRHHLLVGRNEKNGSKQASRMLWPHFNAKSFNVDRKLVLNVTNDYPFFVYGHGWSSIDPNLTCKQQELNCRQLQEDDICLVLTYCVHSTGRKYRFSTNKSCSYKTYLSDQNHPVNCKLQPTSKSVPFITYDEMSHSLPITSSERKFDCEFDAQLDDNQKIPVNLKIDPHYHSSTMSYFVDKDIKQKQYDCNKPVMKRPKLELPYQRVIKSNTLMSHPFSACNLAKSPEDL</sequence>
<dbReference type="GO" id="GO:0003723">
    <property type="term" value="F:RNA binding"/>
    <property type="evidence" value="ECO:0007669"/>
    <property type="project" value="InterPro"/>
</dbReference>
<evidence type="ECO:0000256" key="4">
    <source>
        <dbReference type="ARBA" id="ARBA00023125"/>
    </source>
</evidence>
<evidence type="ECO:0000259" key="7">
    <source>
        <dbReference type="PROSITE" id="PS51148"/>
    </source>
</evidence>
<organism evidence="8 9">
    <name type="scientific">Schistosoma japonicum</name>
    <name type="common">Blood fluke</name>
    <dbReference type="NCBI Taxonomy" id="6182"/>
    <lineage>
        <taxon>Eukaryota</taxon>
        <taxon>Metazoa</taxon>
        <taxon>Spiralia</taxon>
        <taxon>Lophotrochozoa</taxon>
        <taxon>Platyhelminthes</taxon>
        <taxon>Trematoda</taxon>
        <taxon>Digenea</taxon>
        <taxon>Strigeidida</taxon>
        <taxon>Schistosomatoidea</taxon>
        <taxon>Schistosomatidae</taxon>
        <taxon>Schistosoma</taxon>
    </lineage>
</organism>
<comment type="subcellular location">
    <subcellularLocation>
        <location evidence="1">Nucleus</location>
    </subcellularLocation>
</comment>
<protein>
    <submittedName>
        <fullName evidence="8">Ataxin-1</fullName>
    </submittedName>
</protein>
<dbReference type="Pfam" id="PF08517">
    <property type="entry name" value="AXH"/>
    <property type="match status" value="1"/>
</dbReference>
<keyword evidence="9" id="KW-1185">Reference proteome</keyword>
<dbReference type="GO" id="GO:0003677">
    <property type="term" value="F:DNA binding"/>
    <property type="evidence" value="ECO:0007669"/>
    <property type="project" value="UniProtKB-KW"/>
</dbReference>
<dbReference type="PANTHER" id="PTHR13392:SF13">
    <property type="entry name" value="AXH DOMAIN-CONTAINING PROTEIN"/>
    <property type="match status" value="1"/>
</dbReference>
<keyword evidence="5" id="KW-0804">Transcription</keyword>
<keyword evidence="3" id="KW-0805">Transcription regulation</keyword>
<feature type="domain" description="AXH" evidence="7">
    <location>
        <begin position="352"/>
        <end position="537"/>
    </location>
</feature>
<evidence type="ECO:0000256" key="3">
    <source>
        <dbReference type="ARBA" id="ARBA00023015"/>
    </source>
</evidence>
<dbReference type="SUPFAM" id="SSF102031">
    <property type="entry name" value="AXH domain"/>
    <property type="match status" value="1"/>
</dbReference>
<comment type="caution">
    <text evidence="8">The sequence shown here is derived from an EMBL/GenBank/DDBJ whole genome shotgun (WGS) entry which is preliminary data.</text>
</comment>
<evidence type="ECO:0000256" key="1">
    <source>
        <dbReference type="ARBA" id="ARBA00004123"/>
    </source>
</evidence>